<comment type="subcellular location">
    <subcellularLocation>
        <location evidence="1 6">Nucleus</location>
    </subcellularLocation>
</comment>
<gene>
    <name evidence="9" type="ORF">BDU57DRAFT_492082</name>
</gene>
<keyword evidence="10" id="KW-1185">Reference proteome</keyword>
<dbReference type="InterPro" id="IPR024986">
    <property type="entry name" value="Nipped-B_C"/>
</dbReference>
<dbReference type="GO" id="GO:0003682">
    <property type="term" value="F:chromatin binding"/>
    <property type="evidence" value="ECO:0007669"/>
    <property type="project" value="TreeGrafter"/>
</dbReference>
<dbReference type="OrthoDB" id="418242at2759"/>
<sequence>MALRENGHWHNANGSGLAFRPPPTVSEAAMYSPFTSIIPFSADVIPFPSAEPPTPPSSLTSDQQNAAKRAIGILNDEIKEHSTAQHLNDTLLKLQRLLRSDNLPEYNFKQMPQLATPPESPEKDANKTTPSYVPTLSPFASTLLRHTNVSFAAFGDTPLKRPRQLGTPAQAPSPHDRSTPQTQIATPNGNAYAYNGQLTLPSGVPSPPPRSTPTRPGPAVMIKPISSRREEFTKYDSINSAQSLSQEIKEQHRSDAANSVLKPHEREIADRKTEELRSFVASLSSDRDDVDGSDHFITVSTHEGDMTVMKRRYMDTLSEKMSSLIHLGRFAALPVALVVEAQSLLQPGIASVTKSGSISFGETTVWLESVHAATAALKASKMVLDTMIEGRDDHRVRREDVIDIMIDLIKFIKDQCIFPIVQAHKSGVDDVGKEAFMAASEQKKEWQAVLRLCGGVISRFAVLIGKHNLSDRALNSIEYLALEFVMQQNSDSERDSVFTIQKFEQFRQKAVDVLAELFARHDEQQDSILRGILSNLEKLPDKKASARHFKSAREMPIMTISALFMRFVQMTATNRETSARKSGIRVEDASEDEESDYEPRNATEKSQNRTDRPGENAEKLFKKAQLIAFRIASSLVDRASNVSKAGDKPFRNLLDLFIEDFCNVLGSPEWPAAEMLLQQLVLRMTHILQAEKQSVVDKDMALSVLARVGCGILDLKLRLRKMKREQLDVSQSDISSKLDRYLDDVMSEDMKERINDLDLYAFEGPYRMVLESLPEYLELPPTHDDPRLRSVSGCHITSWLAAVTKAFPVGAADSDACSPVVHDLRKRLVSMFVDPAWLAQKYKFQPVSEVQSKIAAGIITLQNPLGRYLAHIVNKMLEKLQDKTSSKLRARGMAGLEHLVQKDPKVMTQGNVNSMIACFVDASPMVRESTLSLVSTCLEHQPVLLPHFFPHILRLANDVSNGPKRKAIKLLKDIYRGQSSAENKLSIIIALLPASQDDEKMVCELARSVLGEILLSSTKSAARADESQLKLDRTMRSKLIIDTTQAIRGDPKRLEAFERFFVHALKHESTSDDTNVDVCRTFVADMIDEVISPTSGSDTSAQARIMTALSMFAKVRPTLFTFDQVQLLKLYIKTVTSLDDLELVKPTAVIFRYVFPTLKSLQPKFAEGVQSSLMANISKLANWAIKSDVSHATLLDVAHCLWIICPNVEGGMTKLISVISAVLCQLRPLAMCPKQEAMAQRIKLESYLILLGTFGQVCDFDQFKDELVAKVKDLVPKVTRNNPSAAQALAFFSKTKASPSVMLLETVRPFTAHTWDMDIRVQALRSVGAIWRGTPSLFERDEIVKVYKHVFVNADESALRRVALDALEAYCNFAERRSETGAAIAVGQGAVTGNARLESSYGVTSDDKALSLISSNYLEDFKKNAMGNDNNLVVPATRTIASISRQGTIDPQQCIATFVVLSTSSNDVVAQTAAVELKRISEKTDAILEKEYMESVRMAYEYQTSVCGDPHGMREATFSAKLIRLFEALKDTRKAVLRQFIANLCRLVEFNFSKLDSMGDMPESVLFARFCLENIALVDFALLDDVARCLRALESIMLKTTGPEVGVAIETEMPKRFVTVQQPPVVSDFQQQLGPAAGHEGSMSTSQLEQPNISDARLRHITSACMILKMVWGTRDFIRRCYNLQKLKGGIPQKDFARPAQRNNLVSGKDLWESFVPIMSALRDRDSMLKTCYDFADILDFDMENQIGDDGNDDNAGAGYETPNEGEHMMPYPTSGRGRKRKSNINPGNTPKRPRGRPAGAKNKKRSSRTPDIDGDSD</sequence>
<evidence type="ECO:0000313" key="10">
    <source>
        <dbReference type="Proteomes" id="UP000800096"/>
    </source>
</evidence>
<dbReference type="GO" id="GO:0061775">
    <property type="term" value="F:cohesin loader activity"/>
    <property type="evidence" value="ECO:0007669"/>
    <property type="project" value="InterPro"/>
</dbReference>
<evidence type="ECO:0000256" key="1">
    <source>
        <dbReference type="ARBA" id="ARBA00004123"/>
    </source>
</evidence>
<dbReference type="GO" id="GO:0090694">
    <property type="term" value="C:Scc2-Scc4 cohesin loading complex"/>
    <property type="evidence" value="ECO:0007669"/>
    <property type="project" value="TreeGrafter"/>
</dbReference>
<feature type="region of interest" description="Disordered" evidence="7">
    <location>
        <begin position="578"/>
        <end position="616"/>
    </location>
</feature>
<evidence type="ECO:0000256" key="5">
    <source>
        <dbReference type="ARBA" id="ARBA00023306"/>
    </source>
</evidence>
<dbReference type="PANTHER" id="PTHR21704">
    <property type="entry name" value="NIPPED-B-LIKE PROTEIN DELANGIN SCC2-RELATED"/>
    <property type="match status" value="1"/>
</dbReference>
<protein>
    <recommendedName>
        <fullName evidence="6">Sister chromatid cohesion protein</fullName>
    </recommendedName>
</protein>
<keyword evidence="4 6" id="KW-0539">Nucleus</keyword>
<reference evidence="9" key="1">
    <citation type="journal article" date="2020" name="Stud. Mycol.">
        <title>101 Dothideomycetes genomes: a test case for predicting lifestyles and emergence of pathogens.</title>
        <authorList>
            <person name="Haridas S."/>
            <person name="Albert R."/>
            <person name="Binder M."/>
            <person name="Bloem J."/>
            <person name="Labutti K."/>
            <person name="Salamov A."/>
            <person name="Andreopoulos B."/>
            <person name="Baker S."/>
            <person name="Barry K."/>
            <person name="Bills G."/>
            <person name="Bluhm B."/>
            <person name="Cannon C."/>
            <person name="Castanera R."/>
            <person name="Culley D."/>
            <person name="Daum C."/>
            <person name="Ezra D."/>
            <person name="Gonzalez J."/>
            <person name="Henrissat B."/>
            <person name="Kuo A."/>
            <person name="Liang C."/>
            <person name="Lipzen A."/>
            <person name="Lutzoni F."/>
            <person name="Magnuson J."/>
            <person name="Mondo S."/>
            <person name="Nolan M."/>
            <person name="Ohm R."/>
            <person name="Pangilinan J."/>
            <person name="Park H.-J."/>
            <person name="Ramirez L."/>
            <person name="Alfaro M."/>
            <person name="Sun H."/>
            <person name="Tritt A."/>
            <person name="Yoshinaga Y."/>
            <person name="Zwiers L.-H."/>
            <person name="Turgeon B."/>
            <person name="Goodwin S."/>
            <person name="Spatafora J."/>
            <person name="Crous P."/>
            <person name="Grigoriev I."/>
        </authorList>
    </citation>
    <scope>NUCLEOTIDE SEQUENCE</scope>
    <source>
        <strain evidence="9">HMLAC05119</strain>
    </source>
</reference>
<evidence type="ECO:0000256" key="2">
    <source>
        <dbReference type="ARBA" id="ARBA00009252"/>
    </source>
</evidence>
<feature type="compositionally biased region" description="Basic and acidic residues" evidence="7">
    <location>
        <begin position="597"/>
        <end position="616"/>
    </location>
</feature>
<dbReference type="GO" id="GO:0140588">
    <property type="term" value="P:chromatin looping"/>
    <property type="evidence" value="ECO:0007669"/>
    <property type="project" value="InterPro"/>
</dbReference>
<feature type="region of interest" description="Disordered" evidence="7">
    <location>
        <begin position="156"/>
        <end position="221"/>
    </location>
</feature>
<evidence type="ECO:0000256" key="7">
    <source>
        <dbReference type="SAM" id="MobiDB-lite"/>
    </source>
</evidence>
<evidence type="ECO:0000256" key="6">
    <source>
        <dbReference type="RuleBase" id="RU364107"/>
    </source>
</evidence>
<evidence type="ECO:0000256" key="3">
    <source>
        <dbReference type="ARBA" id="ARBA00022737"/>
    </source>
</evidence>
<feature type="compositionally biased region" description="Polar residues" evidence="7">
    <location>
        <begin position="179"/>
        <end position="189"/>
    </location>
</feature>
<dbReference type="Pfam" id="PF12830">
    <property type="entry name" value="Nipped-B_C"/>
    <property type="match status" value="1"/>
</dbReference>
<feature type="domain" description="Sister chromatid cohesion C-terminal" evidence="8">
    <location>
        <begin position="1411"/>
        <end position="1596"/>
    </location>
</feature>
<dbReference type="Gene3D" id="1.25.10.10">
    <property type="entry name" value="Leucine-rich Repeat Variant"/>
    <property type="match status" value="1"/>
</dbReference>
<feature type="region of interest" description="Disordered" evidence="7">
    <location>
        <begin position="1746"/>
        <end position="1818"/>
    </location>
</feature>
<feature type="compositionally biased region" description="Basic residues" evidence="7">
    <location>
        <begin position="1792"/>
        <end position="1808"/>
    </location>
</feature>
<dbReference type="Pfam" id="PF12765">
    <property type="entry name" value="Cohesin_HEAT"/>
    <property type="match status" value="1"/>
</dbReference>
<dbReference type="InterPro" id="IPR016024">
    <property type="entry name" value="ARM-type_fold"/>
</dbReference>
<comment type="similarity">
    <text evidence="2 6">Belongs to the SCC2/Nipped-B family.</text>
</comment>
<organism evidence="9 10">
    <name type="scientific">Ampelomyces quisqualis</name>
    <name type="common">Powdery mildew agent</name>
    <dbReference type="NCBI Taxonomy" id="50730"/>
    <lineage>
        <taxon>Eukaryota</taxon>
        <taxon>Fungi</taxon>
        <taxon>Dikarya</taxon>
        <taxon>Ascomycota</taxon>
        <taxon>Pezizomycotina</taxon>
        <taxon>Dothideomycetes</taxon>
        <taxon>Pleosporomycetidae</taxon>
        <taxon>Pleosporales</taxon>
        <taxon>Pleosporineae</taxon>
        <taxon>Phaeosphaeriaceae</taxon>
        <taxon>Ampelomyces</taxon>
    </lineage>
</organism>
<dbReference type="GO" id="GO:0010468">
    <property type="term" value="P:regulation of gene expression"/>
    <property type="evidence" value="ECO:0007669"/>
    <property type="project" value="InterPro"/>
</dbReference>
<dbReference type="GO" id="GO:0071169">
    <property type="term" value="P:establishment of protein localization to chromatin"/>
    <property type="evidence" value="ECO:0007669"/>
    <property type="project" value="TreeGrafter"/>
</dbReference>
<accession>A0A6A5R0E5</accession>
<dbReference type="InterPro" id="IPR033031">
    <property type="entry name" value="Scc2/Nipped-B"/>
</dbReference>
<dbReference type="GO" id="GO:0034087">
    <property type="term" value="P:establishment of mitotic sister chromatid cohesion"/>
    <property type="evidence" value="ECO:0007669"/>
    <property type="project" value="TreeGrafter"/>
</dbReference>
<name>A0A6A5R0E5_AMPQU</name>
<dbReference type="GO" id="GO:1990414">
    <property type="term" value="P:replication-born double-strand break repair via sister chromatid exchange"/>
    <property type="evidence" value="ECO:0007669"/>
    <property type="project" value="TreeGrafter"/>
</dbReference>
<evidence type="ECO:0000256" key="4">
    <source>
        <dbReference type="ARBA" id="ARBA00023242"/>
    </source>
</evidence>
<keyword evidence="5 6" id="KW-0131">Cell cycle</keyword>
<dbReference type="SUPFAM" id="SSF48371">
    <property type="entry name" value="ARM repeat"/>
    <property type="match status" value="1"/>
</dbReference>
<dbReference type="EMBL" id="ML979133">
    <property type="protein sequence ID" value="KAF1919587.1"/>
    <property type="molecule type" value="Genomic_DNA"/>
</dbReference>
<proteinExistence type="inferred from homology"/>
<dbReference type="InterPro" id="IPR026003">
    <property type="entry name" value="Cohesin_HEAT"/>
</dbReference>
<keyword evidence="3 6" id="KW-0677">Repeat</keyword>
<dbReference type="InterPro" id="IPR011989">
    <property type="entry name" value="ARM-like"/>
</dbReference>
<dbReference type="PANTHER" id="PTHR21704:SF18">
    <property type="entry name" value="NIPPED-B-LIKE PROTEIN"/>
    <property type="match status" value="1"/>
</dbReference>
<evidence type="ECO:0000259" key="8">
    <source>
        <dbReference type="Pfam" id="PF12830"/>
    </source>
</evidence>
<dbReference type="Proteomes" id="UP000800096">
    <property type="component" value="Unassembled WGS sequence"/>
</dbReference>
<feature type="region of interest" description="Disordered" evidence="7">
    <location>
        <begin position="108"/>
        <end position="131"/>
    </location>
</feature>
<evidence type="ECO:0000313" key="9">
    <source>
        <dbReference type="EMBL" id="KAF1919587.1"/>
    </source>
</evidence>